<keyword evidence="1" id="KW-0472">Membrane</keyword>
<keyword evidence="1" id="KW-1133">Transmembrane helix</keyword>
<dbReference type="AlphaFoldDB" id="A0A317FIP0"/>
<feature type="signal peptide" evidence="2">
    <location>
        <begin position="1"/>
        <end position="25"/>
    </location>
</feature>
<evidence type="ECO:0000256" key="1">
    <source>
        <dbReference type="SAM" id="Phobius"/>
    </source>
</evidence>
<evidence type="ECO:0000256" key="2">
    <source>
        <dbReference type="SAM" id="SignalP"/>
    </source>
</evidence>
<protein>
    <recommendedName>
        <fullName evidence="5">PEP-CTERM protein-sorting domain-containing protein</fullName>
    </recommendedName>
</protein>
<keyword evidence="1" id="KW-0812">Transmembrane</keyword>
<evidence type="ECO:0000313" key="3">
    <source>
        <dbReference type="EMBL" id="PWS38625.1"/>
    </source>
</evidence>
<feature type="transmembrane region" description="Helical" evidence="1">
    <location>
        <begin position="71"/>
        <end position="95"/>
    </location>
</feature>
<sequence length="101" mass="10333">MLRLRRATIALALGTLLALAAPAMAGRIAHDDVDLILLAEGPANPEQMPGADRMELVANASEAGEMKTASAVAVAAPAPAALAVFGIGLLGLAAVRRIRRR</sequence>
<proteinExistence type="predicted"/>
<comment type="caution">
    <text evidence="3">The sequence shown here is derived from an EMBL/GenBank/DDBJ whole genome shotgun (WGS) entry which is preliminary data.</text>
</comment>
<gene>
    <name evidence="3" type="ORF">DFH01_04960</name>
</gene>
<keyword evidence="4" id="KW-1185">Reference proteome</keyword>
<name>A0A317FIP0_9PROT</name>
<reference evidence="4" key="1">
    <citation type="submission" date="2018-05" db="EMBL/GenBank/DDBJ databases">
        <authorList>
            <person name="Du Z."/>
            <person name="Wang X."/>
        </authorList>
    </citation>
    <scope>NUCLEOTIDE SEQUENCE [LARGE SCALE GENOMIC DNA]</scope>
    <source>
        <strain evidence="4">CQN31</strain>
    </source>
</reference>
<dbReference type="RefSeq" id="WP_109869246.1">
    <property type="nucleotide sequence ID" value="NZ_QGNA01000001.1"/>
</dbReference>
<dbReference type="EMBL" id="QGNA01000001">
    <property type="protein sequence ID" value="PWS38625.1"/>
    <property type="molecule type" value="Genomic_DNA"/>
</dbReference>
<evidence type="ECO:0008006" key="5">
    <source>
        <dbReference type="Google" id="ProtNLM"/>
    </source>
</evidence>
<accession>A0A317FIP0</accession>
<dbReference type="Proteomes" id="UP000245765">
    <property type="component" value="Unassembled WGS sequence"/>
</dbReference>
<organism evidence="3 4">
    <name type="scientific">Falsiroseomonas bella</name>
    <dbReference type="NCBI Taxonomy" id="2184016"/>
    <lineage>
        <taxon>Bacteria</taxon>
        <taxon>Pseudomonadati</taxon>
        <taxon>Pseudomonadota</taxon>
        <taxon>Alphaproteobacteria</taxon>
        <taxon>Acetobacterales</taxon>
        <taxon>Roseomonadaceae</taxon>
        <taxon>Falsiroseomonas</taxon>
    </lineage>
</organism>
<feature type="chain" id="PRO_5016315165" description="PEP-CTERM protein-sorting domain-containing protein" evidence="2">
    <location>
        <begin position="26"/>
        <end position="101"/>
    </location>
</feature>
<keyword evidence="2" id="KW-0732">Signal</keyword>
<evidence type="ECO:0000313" key="4">
    <source>
        <dbReference type="Proteomes" id="UP000245765"/>
    </source>
</evidence>